<dbReference type="EMBL" id="CP089982">
    <property type="protein sequence ID" value="WXB00020.1"/>
    <property type="molecule type" value="Genomic_DNA"/>
</dbReference>
<evidence type="ECO:0000256" key="2">
    <source>
        <dbReference type="SAM" id="SignalP"/>
    </source>
</evidence>
<keyword evidence="2" id="KW-0732">Signal</keyword>
<dbReference type="RefSeq" id="WP_394850661.1">
    <property type="nucleotide sequence ID" value="NZ_CP089982.1"/>
</dbReference>
<sequence>MRAILACSIFSSLFLGTWSAWAVQFVDRDFRVDIVSNDEDHECVTIPETFSDPIECEGLDVADYNQRLRALNPGTPPIIGSVIVRGEDHQEYVVVRRVDNIPWEYDELTTKAFVKEGIEGLRRKYGANALPAGEPTPMKLRSNGVQLTGYEIALALPPDDARRVGSSMAHWIAVTGHGRYALTFASSPEGLPHARALAERSLTTLHATPGSRPYNMVGGIVFAAVLLVGVLVGLVVGLYFLVRALTRRTQAPKTYYGYNAPPPPPPAA</sequence>
<protein>
    <recommendedName>
        <fullName evidence="5">DUF2167 domain-containing protein</fullName>
    </recommendedName>
</protein>
<organism evidence="3 4">
    <name type="scientific">Pendulispora brunnea</name>
    <dbReference type="NCBI Taxonomy" id="2905690"/>
    <lineage>
        <taxon>Bacteria</taxon>
        <taxon>Pseudomonadati</taxon>
        <taxon>Myxococcota</taxon>
        <taxon>Myxococcia</taxon>
        <taxon>Myxococcales</taxon>
        <taxon>Sorangiineae</taxon>
        <taxon>Pendulisporaceae</taxon>
        <taxon>Pendulispora</taxon>
    </lineage>
</organism>
<proteinExistence type="predicted"/>
<accession>A0ABZ2KNC1</accession>
<keyword evidence="4" id="KW-1185">Reference proteome</keyword>
<evidence type="ECO:0000256" key="1">
    <source>
        <dbReference type="SAM" id="Phobius"/>
    </source>
</evidence>
<reference evidence="3 4" key="1">
    <citation type="submission" date="2021-12" db="EMBL/GenBank/DDBJ databases">
        <title>Discovery of the Pendulisporaceae a myxobacterial family with distinct sporulation behavior and unique specialized metabolism.</title>
        <authorList>
            <person name="Garcia R."/>
            <person name="Popoff A."/>
            <person name="Bader C.D."/>
            <person name="Loehr J."/>
            <person name="Walesch S."/>
            <person name="Walt C."/>
            <person name="Boldt J."/>
            <person name="Bunk B."/>
            <person name="Haeckl F.J.F.P.J."/>
            <person name="Gunesch A.P."/>
            <person name="Birkelbach J."/>
            <person name="Nuebel U."/>
            <person name="Pietschmann T."/>
            <person name="Bach T."/>
            <person name="Mueller R."/>
        </authorList>
    </citation>
    <scope>NUCLEOTIDE SEQUENCE [LARGE SCALE GENOMIC DNA]</scope>
    <source>
        <strain evidence="3 4">MSr12523</strain>
    </source>
</reference>
<evidence type="ECO:0008006" key="5">
    <source>
        <dbReference type="Google" id="ProtNLM"/>
    </source>
</evidence>
<feature type="transmembrane region" description="Helical" evidence="1">
    <location>
        <begin position="216"/>
        <end position="242"/>
    </location>
</feature>
<name>A0ABZ2KNC1_9BACT</name>
<feature type="chain" id="PRO_5045742169" description="DUF2167 domain-containing protein" evidence="2">
    <location>
        <begin position="23"/>
        <end position="268"/>
    </location>
</feature>
<evidence type="ECO:0000313" key="3">
    <source>
        <dbReference type="EMBL" id="WXB00020.1"/>
    </source>
</evidence>
<feature type="signal peptide" evidence="2">
    <location>
        <begin position="1"/>
        <end position="22"/>
    </location>
</feature>
<keyword evidence="1" id="KW-1133">Transmembrane helix</keyword>
<keyword evidence="1" id="KW-0812">Transmembrane</keyword>
<gene>
    <name evidence="3" type="ORF">LZC95_24790</name>
</gene>
<evidence type="ECO:0000313" key="4">
    <source>
        <dbReference type="Proteomes" id="UP001379533"/>
    </source>
</evidence>
<dbReference type="Proteomes" id="UP001379533">
    <property type="component" value="Chromosome"/>
</dbReference>
<keyword evidence="1" id="KW-0472">Membrane</keyword>